<accession>A0ABR6S186</accession>
<evidence type="ECO:0000313" key="3">
    <source>
        <dbReference type="EMBL" id="MBC1189049.1"/>
    </source>
</evidence>
<dbReference type="EMBL" id="JABBJF010000046">
    <property type="protein sequence ID" value="MBC1189049.1"/>
    <property type="molecule type" value="Genomic_DNA"/>
</dbReference>
<keyword evidence="4" id="KW-1185">Reference proteome</keyword>
<gene>
    <name evidence="3" type="ORF">HII27_25650</name>
</gene>
<organism evidence="3 4">
    <name type="scientific">Kluyvera sichuanensis</name>
    <dbReference type="NCBI Taxonomy" id="2725494"/>
    <lineage>
        <taxon>Bacteria</taxon>
        <taxon>Pseudomonadati</taxon>
        <taxon>Pseudomonadota</taxon>
        <taxon>Gammaproteobacteria</taxon>
        <taxon>Enterobacterales</taxon>
        <taxon>Enterobacteriaceae</taxon>
        <taxon>Kluyvera</taxon>
    </lineage>
</organism>
<name>A0ABR6S186_9ENTR</name>
<dbReference type="RefSeq" id="WP_185670104.1">
    <property type="nucleotide sequence ID" value="NZ_JABBJF010000046.1"/>
</dbReference>
<dbReference type="Gene3D" id="2.30.30.40">
    <property type="entry name" value="SH3 Domains"/>
    <property type="match status" value="1"/>
</dbReference>
<protein>
    <submittedName>
        <fullName evidence="3">SH3 domain-containing protein</fullName>
    </submittedName>
</protein>
<evidence type="ECO:0000256" key="1">
    <source>
        <dbReference type="SAM" id="MobiDB-lite"/>
    </source>
</evidence>
<feature type="domain" description="SH3b" evidence="2">
    <location>
        <begin position="65"/>
        <end position="114"/>
    </location>
</feature>
<dbReference type="InterPro" id="IPR003646">
    <property type="entry name" value="SH3-like_bac-type"/>
</dbReference>
<feature type="compositionally biased region" description="Basic residues" evidence="1">
    <location>
        <begin position="133"/>
        <end position="143"/>
    </location>
</feature>
<evidence type="ECO:0000313" key="4">
    <source>
        <dbReference type="Proteomes" id="UP000607331"/>
    </source>
</evidence>
<feature type="region of interest" description="Disordered" evidence="1">
    <location>
        <begin position="127"/>
        <end position="156"/>
    </location>
</feature>
<dbReference type="Pfam" id="PF08239">
    <property type="entry name" value="SH3_3"/>
    <property type="match status" value="1"/>
</dbReference>
<comment type="caution">
    <text evidence="3">The sequence shown here is derived from an EMBL/GenBank/DDBJ whole genome shotgun (WGS) entry which is preliminary data.</text>
</comment>
<reference evidence="3 4" key="1">
    <citation type="submission" date="2020-04" db="EMBL/GenBank/DDBJ databases">
        <title>The draft genome of Kluyvera sichuanensis strain SCKS090646.</title>
        <authorList>
            <person name="Wei L."/>
            <person name="Liu L."/>
            <person name="Feng Y."/>
            <person name="Zong Z."/>
        </authorList>
    </citation>
    <scope>NUCLEOTIDE SEQUENCE [LARGE SCALE GENOMIC DNA]</scope>
    <source>
        <strain evidence="3 4">090646</strain>
    </source>
</reference>
<proteinExistence type="predicted"/>
<sequence length="186" mass="20195">MKNKTIGFVIILFFVWLFAKNDKVPATESSVQNSDISTSSSLSVAQKIPDITGSGQPEHRYVNADTLKVRSSPKGNALDTLKRGTSVNVYEQRDTWSRISAAKEQERWVGSAYLCEVAGCYIKNDRPQSAPAVKKRPAKRHSAPVKQPVSSPSYSSSCSCSSGNVCIGPRGGRYCITSGGNKRYGV</sequence>
<dbReference type="Proteomes" id="UP000607331">
    <property type="component" value="Unassembled WGS sequence"/>
</dbReference>
<evidence type="ECO:0000259" key="2">
    <source>
        <dbReference type="Pfam" id="PF08239"/>
    </source>
</evidence>